<dbReference type="EMBL" id="BAABHK010000005">
    <property type="protein sequence ID" value="GAA4628099.1"/>
    <property type="molecule type" value="Genomic_DNA"/>
</dbReference>
<protein>
    <submittedName>
        <fullName evidence="1">Uncharacterized protein</fullName>
    </submittedName>
</protein>
<dbReference type="RefSeq" id="WP_345432703.1">
    <property type="nucleotide sequence ID" value="NZ_BAABHK010000005.1"/>
</dbReference>
<accession>A0ABP8UFM4</accession>
<proteinExistence type="predicted"/>
<gene>
    <name evidence="1" type="ORF">GCM10023196_043040</name>
</gene>
<keyword evidence="2" id="KW-1185">Reference proteome</keyword>
<evidence type="ECO:0000313" key="1">
    <source>
        <dbReference type="EMBL" id="GAA4628099.1"/>
    </source>
</evidence>
<comment type="caution">
    <text evidence="1">The sequence shown here is derived from an EMBL/GenBank/DDBJ whole genome shotgun (WGS) entry which is preliminary data.</text>
</comment>
<evidence type="ECO:0000313" key="2">
    <source>
        <dbReference type="Proteomes" id="UP001501442"/>
    </source>
</evidence>
<name>A0ABP8UFM4_9ACTN</name>
<organism evidence="1 2">
    <name type="scientific">Actinoallomurus vinaceus</name>
    <dbReference type="NCBI Taxonomy" id="1080074"/>
    <lineage>
        <taxon>Bacteria</taxon>
        <taxon>Bacillati</taxon>
        <taxon>Actinomycetota</taxon>
        <taxon>Actinomycetes</taxon>
        <taxon>Streptosporangiales</taxon>
        <taxon>Thermomonosporaceae</taxon>
        <taxon>Actinoallomurus</taxon>
    </lineage>
</organism>
<sequence>MHATPVVTLPSASSYDCDPVLSTLDYGDEIEESSLYHVDPGWLVVNKLGETAWPQYCAEEQGIEWGGMHNQAFGWPPIRSYGVDLLEELSQGEPYAHLLTLGATDMWEWGDGGILRFVTPAKALREGDVSQVRANPDDW</sequence>
<dbReference type="Proteomes" id="UP001501442">
    <property type="component" value="Unassembled WGS sequence"/>
</dbReference>
<reference evidence="2" key="1">
    <citation type="journal article" date="2019" name="Int. J. Syst. Evol. Microbiol.">
        <title>The Global Catalogue of Microorganisms (GCM) 10K type strain sequencing project: providing services to taxonomists for standard genome sequencing and annotation.</title>
        <authorList>
            <consortium name="The Broad Institute Genomics Platform"/>
            <consortium name="The Broad Institute Genome Sequencing Center for Infectious Disease"/>
            <person name="Wu L."/>
            <person name="Ma J."/>
        </authorList>
    </citation>
    <scope>NUCLEOTIDE SEQUENCE [LARGE SCALE GENOMIC DNA]</scope>
    <source>
        <strain evidence="2">JCM 17939</strain>
    </source>
</reference>
<dbReference type="Gene3D" id="2.30.320.10">
    <property type="entry name" value="YwqG-like"/>
    <property type="match status" value="1"/>
</dbReference>